<dbReference type="Proteomes" id="UP001652700">
    <property type="component" value="Unplaced"/>
</dbReference>
<reference evidence="2" key="2">
    <citation type="submission" date="2025-05" db="UniProtKB">
        <authorList>
            <consortium name="EnsemblMetazoa"/>
        </authorList>
    </citation>
    <scope>IDENTIFICATION</scope>
</reference>
<proteinExistence type="predicted"/>
<feature type="region of interest" description="Disordered" evidence="1">
    <location>
        <begin position="1"/>
        <end position="24"/>
    </location>
</feature>
<dbReference type="KEGG" id="dvv:114327063"/>
<feature type="compositionally biased region" description="Basic residues" evidence="1">
    <location>
        <begin position="11"/>
        <end position="23"/>
    </location>
</feature>
<feature type="region of interest" description="Disordered" evidence="1">
    <location>
        <begin position="198"/>
        <end position="242"/>
    </location>
</feature>
<feature type="compositionally biased region" description="Polar residues" evidence="1">
    <location>
        <begin position="219"/>
        <end position="233"/>
    </location>
</feature>
<gene>
    <name evidence="4" type="primary">LOC114327063</name>
</gene>
<organism evidence="4">
    <name type="scientific">Diabrotica virgifera virgifera</name>
    <name type="common">western corn rootworm</name>
    <dbReference type="NCBI Taxonomy" id="50390"/>
    <lineage>
        <taxon>Eukaryota</taxon>
        <taxon>Metazoa</taxon>
        <taxon>Ecdysozoa</taxon>
        <taxon>Arthropoda</taxon>
        <taxon>Hexapoda</taxon>
        <taxon>Insecta</taxon>
        <taxon>Pterygota</taxon>
        <taxon>Neoptera</taxon>
        <taxon>Endopterygota</taxon>
        <taxon>Coleoptera</taxon>
        <taxon>Polyphaga</taxon>
        <taxon>Cucujiformia</taxon>
        <taxon>Chrysomeloidea</taxon>
        <taxon>Chrysomelidae</taxon>
        <taxon>Galerucinae</taxon>
        <taxon>Diabroticina</taxon>
        <taxon>Diabroticites</taxon>
        <taxon>Diabrotica</taxon>
    </lineage>
</organism>
<evidence type="ECO:0000256" key="1">
    <source>
        <dbReference type="SAM" id="MobiDB-lite"/>
    </source>
</evidence>
<reference evidence="4" key="1">
    <citation type="submission" date="2025-04" db="UniProtKB">
        <authorList>
            <consortium name="RefSeq"/>
        </authorList>
    </citation>
    <scope>IDENTIFICATION</scope>
    <source>
        <tissue evidence="4">Whole insect</tissue>
    </source>
</reference>
<accession>A0A6P7F798</accession>
<dbReference type="EnsemblMetazoa" id="XM_028275570.2">
    <property type="protein sequence ID" value="XP_028131371.1"/>
    <property type="gene ID" value="LOC114327063"/>
</dbReference>
<feature type="region of interest" description="Disordered" evidence="1">
    <location>
        <begin position="146"/>
        <end position="167"/>
    </location>
</feature>
<sequence length="272" mass="31016">MVQYADMIPTKKSKKRKKSKKTSKATCLCSKCKQMKEIETAETQPPKPTTCAHCQQATIIKNGECSESDPQRFNRSCYQDYGEEEEPWYMGAILNTPKRQPNFNKIFPKKLLKTNGANYETYKKCMYDFLNPTDRASNGDECCSCDETSNSYKKRKSSTRNGSKSTSCKQCLNKAKMNDAIKKCIGHSLIESVIPALKNPANRSNKPTNREQNGKYKQVNCSQSAKTPRSQPTEARPDSKVRPSSKFIKCVNFEEMEYKKCDCSKFIDTRQC</sequence>
<keyword evidence="3" id="KW-1185">Reference proteome</keyword>
<evidence type="ECO:0000313" key="2">
    <source>
        <dbReference type="EnsemblMetazoa" id="XP_028131371.1"/>
    </source>
</evidence>
<evidence type="ECO:0000313" key="3">
    <source>
        <dbReference type="Proteomes" id="UP001652700"/>
    </source>
</evidence>
<dbReference type="AlphaFoldDB" id="A0A6P7F798"/>
<evidence type="ECO:0000313" key="4">
    <source>
        <dbReference type="RefSeq" id="XP_028131371.1"/>
    </source>
</evidence>
<dbReference type="RefSeq" id="XP_028131371.1">
    <property type="nucleotide sequence ID" value="XM_028275570.1"/>
</dbReference>
<protein>
    <submittedName>
        <fullName evidence="4">Uncharacterized protein LOC114327063</fullName>
    </submittedName>
</protein>
<dbReference type="GeneID" id="114327063"/>
<dbReference type="InParanoid" id="A0A6P7F798"/>
<name>A0A6P7F798_DIAVI</name>